<name>A0ABQ3IQD5_9RHOB</name>
<dbReference type="EMBL" id="BNCH01000001">
    <property type="protein sequence ID" value="GHE88528.1"/>
    <property type="molecule type" value="Genomic_DNA"/>
</dbReference>
<proteinExistence type="predicted"/>
<evidence type="ECO:0000313" key="2">
    <source>
        <dbReference type="Proteomes" id="UP000609802"/>
    </source>
</evidence>
<gene>
    <name evidence="1" type="ORF">GCM10016455_05820</name>
</gene>
<keyword evidence="2" id="KW-1185">Reference proteome</keyword>
<comment type="caution">
    <text evidence="1">The sequence shown here is derived from an EMBL/GenBank/DDBJ whole genome shotgun (WGS) entry which is preliminary data.</text>
</comment>
<reference evidence="2" key="1">
    <citation type="journal article" date="2019" name="Int. J. Syst. Evol. Microbiol.">
        <title>The Global Catalogue of Microorganisms (GCM) 10K type strain sequencing project: providing services to taxonomists for standard genome sequencing and annotation.</title>
        <authorList>
            <consortium name="The Broad Institute Genomics Platform"/>
            <consortium name="The Broad Institute Genome Sequencing Center for Infectious Disease"/>
            <person name="Wu L."/>
            <person name="Ma J."/>
        </authorList>
    </citation>
    <scope>NUCLEOTIDE SEQUENCE [LARGE SCALE GENOMIC DNA]</scope>
    <source>
        <strain evidence="2">KCTC 42443</strain>
    </source>
</reference>
<evidence type="ECO:0000313" key="1">
    <source>
        <dbReference type="EMBL" id="GHE88528.1"/>
    </source>
</evidence>
<dbReference type="RefSeq" id="WP_191284965.1">
    <property type="nucleotide sequence ID" value="NZ_BNCH01000001.1"/>
</dbReference>
<organism evidence="1 2">
    <name type="scientific">Aliiroseovarius zhejiangensis</name>
    <dbReference type="NCBI Taxonomy" id="1632025"/>
    <lineage>
        <taxon>Bacteria</taxon>
        <taxon>Pseudomonadati</taxon>
        <taxon>Pseudomonadota</taxon>
        <taxon>Alphaproteobacteria</taxon>
        <taxon>Rhodobacterales</taxon>
        <taxon>Paracoccaceae</taxon>
        <taxon>Aliiroseovarius</taxon>
    </lineage>
</organism>
<sequence>MTPRHLIKFDEDLMLARELYDDVKGQPPFLRLARMKQLAVQTGGEWDLPHDTPGVYEPIICSFKLAGVHVFAKDPRDLPDEWLNATQDVLNPTDEAAS</sequence>
<protein>
    <submittedName>
        <fullName evidence="1">Uncharacterized protein</fullName>
    </submittedName>
</protein>
<accession>A0ABQ3IQD5</accession>
<dbReference type="Proteomes" id="UP000609802">
    <property type="component" value="Unassembled WGS sequence"/>
</dbReference>